<sequence>MYILENKNALKDLIDQDLNHFSIKISPLRTFSVKFILE</sequence>
<dbReference type="EMBL" id="MN740593">
    <property type="protein sequence ID" value="QHS77831.1"/>
    <property type="molecule type" value="Genomic_DNA"/>
</dbReference>
<accession>A0A6C0AEA2</accession>
<dbReference type="AlphaFoldDB" id="A0A6C0AEA2"/>
<proteinExistence type="predicted"/>
<evidence type="ECO:0000313" key="1">
    <source>
        <dbReference type="EMBL" id="QHS77831.1"/>
    </source>
</evidence>
<name>A0A6C0AEA2_9ZZZZ</name>
<protein>
    <submittedName>
        <fullName evidence="1">Uncharacterized protein</fullName>
    </submittedName>
</protein>
<organism evidence="1">
    <name type="scientific">viral metagenome</name>
    <dbReference type="NCBI Taxonomy" id="1070528"/>
    <lineage>
        <taxon>unclassified sequences</taxon>
        <taxon>metagenomes</taxon>
        <taxon>organismal metagenomes</taxon>
    </lineage>
</organism>
<reference evidence="1" key="1">
    <citation type="journal article" date="2020" name="Nature">
        <title>Giant virus diversity and host interactions through global metagenomics.</title>
        <authorList>
            <person name="Schulz F."/>
            <person name="Roux S."/>
            <person name="Paez-Espino D."/>
            <person name="Jungbluth S."/>
            <person name="Walsh D.A."/>
            <person name="Denef V.J."/>
            <person name="McMahon K.D."/>
            <person name="Konstantinidis K.T."/>
            <person name="Eloe-Fadrosh E.A."/>
            <person name="Kyrpides N.C."/>
            <person name="Woyke T."/>
        </authorList>
    </citation>
    <scope>NUCLEOTIDE SEQUENCE</scope>
    <source>
        <strain evidence="1">GVMAG-S-1021933-23</strain>
    </source>
</reference>